<gene>
    <name evidence="1" type="ORF">HAX54_038627</name>
</gene>
<organism evidence="1 2">
    <name type="scientific">Datura stramonium</name>
    <name type="common">Jimsonweed</name>
    <name type="synonym">Common thornapple</name>
    <dbReference type="NCBI Taxonomy" id="4076"/>
    <lineage>
        <taxon>Eukaryota</taxon>
        <taxon>Viridiplantae</taxon>
        <taxon>Streptophyta</taxon>
        <taxon>Embryophyta</taxon>
        <taxon>Tracheophyta</taxon>
        <taxon>Spermatophyta</taxon>
        <taxon>Magnoliopsida</taxon>
        <taxon>eudicotyledons</taxon>
        <taxon>Gunneridae</taxon>
        <taxon>Pentapetalae</taxon>
        <taxon>asterids</taxon>
        <taxon>lamiids</taxon>
        <taxon>Solanales</taxon>
        <taxon>Solanaceae</taxon>
        <taxon>Solanoideae</taxon>
        <taxon>Datureae</taxon>
        <taxon>Datura</taxon>
    </lineage>
</organism>
<evidence type="ECO:0000313" key="2">
    <source>
        <dbReference type="Proteomes" id="UP000823775"/>
    </source>
</evidence>
<protein>
    <submittedName>
        <fullName evidence="1">Uncharacterized protein</fullName>
    </submittedName>
</protein>
<comment type="caution">
    <text evidence="1">The sequence shown here is derived from an EMBL/GenBank/DDBJ whole genome shotgun (WGS) entry which is preliminary data.</text>
</comment>
<reference evidence="1 2" key="1">
    <citation type="journal article" date="2021" name="BMC Genomics">
        <title>Datura genome reveals duplications of psychoactive alkaloid biosynthetic genes and high mutation rate following tissue culture.</title>
        <authorList>
            <person name="Rajewski A."/>
            <person name="Carter-House D."/>
            <person name="Stajich J."/>
            <person name="Litt A."/>
        </authorList>
    </citation>
    <scope>NUCLEOTIDE SEQUENCE [LARGE SCALE GENOMIC DNA]</scope>
    <source>
        <strain evidence="1">AR-01</strain>
    </source>
</reference>
<accession>A0ABS8SI61</accession>
<evidence type="ECO:0000313" key="1">
    <source>
        <dbReference type="EMBL" id="MCD7458592.1"/>
    </source>
</evidence>
<sequence length="186" mass="21668">MALEYSLEELHQIHPPVIGAFPLDREPFAESLHLIKWLAKEKIDVLDPNKLRRISIYILLLGMVEDVLSRNKKELERVKGITRECHHKSLSDVQQCFIDAKEKSTKANGCMEDLQATLAKIEKELKTLSMKRKKTMTHTDEQRRQLSKNQENIIGFESEIRAIKENGPLSEDEIEKFFKLKETVER</sequence>
<keyword evidence="2" id="KW-1185">Reference proteome</keyword>
<name>A0ABS8SI61_DATST</name>
<dbReference type="Proteomes" id="UP000823775">
    <property type="component" value="Unassembled WGS sequence"/>
</dbReference>
<dbReference type="EMBL" id="JACEIK010000528">
    <property type="protein sequence ID" value="MCD7458592.1"/>
    <property type="molecule type" value="Genomic_DNA"/>
</dbReference>
<proteinExistence type="predicted"/>